<evidence type="ECO:0000256" key="1">
    <source>
        <dbReference type="SAM" id="MobiDB-lite"/>
    </source>
</evidence>
<organism evidence="3 4">
    <name type="scientific">Barrientosiimonas humi</name>
    <dbReference type="NCBI Taxonomy" id="999931"/>
    <lineage>
        <taxon>Bacteria</taxon>
        <taxon>Bacillati</taxon>
        <taxon>Actinomycetota</taxon>
        <taxon>Actinomycetes</taxon>
        <taxon>Micrococcales</taxon>
        <taxon>Dermacoccaceae</taxon>
        <taxon>Barrientosiimonas</taxon>
    </lineage>
</organism>
<dbReference type="AlphaFoldDB" id="A0A542XGI6"/>
<dbReference type="EMBL" id="VFOK01000001">
    <property type="protein sequence ID" value="TQL34941.1"/>
    <property type="molecule type" value="Genomic_DNA"/>
</dbReference>
<dbReference type="Gene3D" id="3.20.20.190">
    <property type="entry name" value="Phosphatidylinositol (PI) phosphodiesterase"/>
    <property type="match status" value="1"/>
</dbReference>
<sequence length="285" mass="31351">MRRARTHNGRVHTTLSGLRPEVVAHRGSSHTRPEHTAAAYLLAIEEGADAVECDVRLTADRHLVCVHDRRIDRTSTGAGLVSSLTLEQLMEYDYGTWRDQPSAGVLTFDSLLDLLAAAPRRVDLAVETKHPNKFRGAVEVELARVLRDRGLAPEPDVTGADPTESAPDPDRTRVRAMSFSVLAMRRVGELLPGLPRVLLNEAGVRRQVRTGGLPYGIPICGISTGLLRRDPGMVQRQHERGHAVHVYTVDEPDDIRRCLEAGIDGIITNRPAVVREAVAAVWDSR</sequence>
<feature type="region of interest" description="Disordered" evidence="1">
    <location>
        <begin position="151"/>
        <end position="171"/>
    </location>
</feature>
<evidence type="ECO:0000313" key="4">
    <source>
        <dbReference type="Proteomes" id="UP000318336"/>
    </source>
</evidence>
<reference evidence="3 4" key="1">
    <citation type="submission" date="2019-06" db="EMBL/GenBank/DDBJ databases">
        <title>Sequencing the genomes of 1000 actinobacteria strains.</title>
        <authorList>
            <person name="Klenk H.-P."/>
        </authorList>
    </citation>
    <scope>NUCLEOTIDE SEQUENCE [LARGE SCALE GENOMIC DNA]</scope>
    <source>
        <strain evidence="3 4">DSM 24617</strain>
    </source>
</reference>
<name>A0A542XGI6_9MICO</name>
<dbReference type="Proteomes" id="UP000318336">
    <property type="component" value="Unassembled WGS sequence"/>
</dbReference>
<dbReference type="Pfam" id="PF03009">
    <property type="entry name" value="GDPD"/>
    <property type="match status" value="1"/>
</dbReference>
<dbReference type="InterPro" id="IPR017946">
    <property type="entry name" value="PLC-like_Pdiesterase_TIM-brl"/>
</dbReference>
<dbReference type="GO" id="GO:0008081">
    <property type="term" value="F:phosphoric diester hydrolase activity"/>
    <property type="evidence" value="ECO:0007669"/>
    <property type="project" value="InterPro"/>
</dbReference>
<dbReference type="SUPFAM" id="SSF51695">
    <property type="entry name" value="PLC-like phosphodiesterases"/>
    <property type="match status" value="1"/>
</dbReference>
<accession>A0A542XGI6</accession>
<evidence type="ECO:0000259" key="2">
    <source>
        <dbReference type="PROSITE" id="PS51704"/>
    </source>
</evidence>
<gene>
    <name evidence="3" type="ORF">FB554_3124</name>
</gene>
<protein>
    <submittedName>
        <fullName evidence="3">Glycerophosphoryl diester phosphodiesterase</fullName>
    </submittedName>
</protein>
<dbReference type="PANTHER" id="PTHR46211:SF13">
    <property type="entry name" value="GLYCEROPHOSPHODIESTER PHOSPHODIESTERASE 1-RELATED"/>
    <property type="match status" value="1"/>
</dbReference>
<feature type="domain" description="GP-PDE" evidence="2">
    <location>
        <begin position="20"/>
        <end position="278"/>
    </location>
</feature>
<comment type="caution">
    <text evidence="3">The sequence shown here is derived from an EMBL/GenBank/DDBJ whole genome shotgun (WGS) entry which is preliminary data.</text>
</comment>
<keyword evidence="4" id="KW-1185">Reference proteome</keyword>
<dbReference type="InterPro" id="IPR030395">
    <property type="entry name" value="GP_PDE_dom"/>
</dbReference>
<proteinExistence type="predicted"/>
<dbReference type="PROSITE" id="PS51704">
    <property type="entry name" value="GP_PDE"/>
    <property type="match status" value="1"/>
</dbReference>
<dbReference type="PANTHER" id="PTHR46211">
    <property type="entry name" value="GLYCEROPHOSPHORYL DIESTER PHOSPHODIESTERASE"/>
    <property type="match status" value="1"/>
</dbReference>
<evidence type="ECO:0000313" key="3">
    <source>
        <dbReference type="EMBL" id="TQL34941.1"/>
    </source>
</evidence>
<dbReference type="GO" id="GO:0006629">
    <property type="term" value="P:lipid metabolic process"/>
    <property type="evidence" value="ECO:0007669"/>
    <property type="project" value="InterPro"/>
</dbReference>